<evidence type="ECO:0000256" key="1">
    <source>
        <dbReference type="ARBA" id="ARBA00001974"/>
    </source>
</evidence>
<proteinExistence type="predicted"/>
<dbReference type="InterPro" id="IPR023753">
    <property type="entry name" value="FAD/NAD-binding_dom"/>
</dbReference>
<dbReference type="GO" id="GO:0051213">
    <property type="term" value="F:dioxygenase activity"/>
    <property type="evidence" value="ECO:0007669"/>
    <property type="project" value="UniProtKB-KW"/>
</dbReference>
<reference evidence="7 8" key="1">
    <citation type="submission" date="2014-07" db="EMBL/GenBank/DDBJ databases">
        <title>Genome Sequence of Rhodococcus opacus Strain R7, a Biodegrader of Mono- and Polycyclic Aromatic Hydrocarbons.</title>
        <authorList>
            <person name="Di Gennaro P."/>
            <person name="Zampolli J."/>
            <person name="Presti I."/>
            <person name="Cappelletti M."/>
            <person name="D'Ursi P."/>
            <person name="Orro A."/>
            <person name="Mezzelani A."/>
            <person name="Milanesi L."/>
        </authorList>
    </citation>
    <scope>NUCLEOTIDE SEQUENCE [LARGE SCALE GENOMIC DNA]</scope>
    <source>
        <strain evidence="7 8">R7</strain>
    </source>
</reference>
<dbReference type="Gene3D" id="3.30.390.30">
    <property type="match status" value="1"/>
</dbReference>
<evidence type="ECO:0000256" key="4">
    <source>
        <dbReference type="ARBA" id="ARBA00023002"/>
    </source>
</evidence>
<dbReference type="SUPFAM" id="SSF55424">
    <property type="entry name" value="FAD/NAD-linked reductases, dimerisation (C-terminal) domain"/>
    <property type="match status" value="1"/>
</dbReference>
<evidence type="ECO:0000313" key="8">
    <source>
        <dbReference type="Proteomes" id="UP000028488"/>
    </source>
</evidence>
<evidence type="ECO:0000259" key="5">
    <source>
        <dbReference type="Pfam" id="PF07992"/>
    </source>
</evidence>
<evidence type="ECO:0000256" key="2">
    <source>
        <dbReference type="ARBA" id="ARBA00022630"/>
    </source>
</evidence>
<feature type="domain" description="Reductase C-terminal" evidence="6">
    <location>
        <begin position="318"/>
        <end position="384"/>
    </location>
</feature>
<dbReference type="GO" id="GO:0016651">
    <property type="term" value="F:oxidoreductase activity, acting on NAD(P)H"/>
    <property type="evidence" value="ECO:0007669"/>
    <property type="project" value="TreeGrafter"/>
</dbReference>
<dbReference type="GO" id="GO:0005737">
    <property type="term" value="C:cytoplasm"/>
    <property type="evidence" value="ECO:0007669"/>
    <property type="project" value="TreeGrafter"/>
</dbReference>
<keyword evidence="3" id="KW-0274">FAD</keyword>
<dbReference type="PRINTS" id="PR00411">
    <property type="entry name" value="PNDRDTASEI"/>
</dbReference>
<dbReference type="Pfam" id="PF14759">
    <property type="entry name" value="Reductase_C"/>
    <property type="match status" value="1"/>
</dbReference>
<dbReference type="eggNOG" id="COG0446">
    <property type="taxonomic scope" value="Bacteria"/>
</dbReference>
<protein>
    <submittedName>
        <fullName evidence="7">p-cumate dioxygenase</fullName>
    </submittedName>
</protein>
<dbReference type="PANTHER" id="PTHR43557:SF2">
    <property type="entry name" value="RIESKE DOMAIN-CONTAINING PROTEIN-RELATED"/>
    <property type="match status" value="1"/>
</dbReference>
<keyword evidence="7" id="KW-0223">Dioxygenase</keyword>
<dbReference type="RefSeq" id="WP_128641234.1">
    <property type="nucleotide sequence ID" value="NZ_CP008947.1"/>
</dbReference>
<dbReference type="EMBL" id="CP008947">
    <property type="protein sequence ID" value="AII08476.1"/>
    <property type="molecule type" value="Genomic_DNA"/>
</dbReference>
<dbReference type="AlphaFoldDB" id="A0A076ERE5"/>
<dbReference type="Proteomes" id="UP000028488">
    <property type="component" value="Chromosome"/>
</dbReference>
<keyword evidence="4" id="KW-0560">Oxidoreductase</keyword>
<accession>A0A076ERE5</accession>
<evidence type="ECO:0000259" key="6">
    <source>
        <dbReference type="Pfam" id="PF14759"/>
    </source>
</evidence>
<gene>
    <name evidence="7" type="ORF">EP51_29210</name>
</gene>
<dbReference type="Pfam" id="PF07992">
    <property type="entry name" value="Pyr_redox_2"/>
    <property type="match status" value="1"/>
</dbReference>
<organism evidence="7 8">
    <name type="scientific">Rhodococcus opacus</name>
    <name type="common">Nocardia opaca</name>
    <dbReference type="NCBI Taxonomy" id="37919"/>
    <lineage>
        <taxon>Bacteria</taxon>
        <taxon>Bacillati</taxon>
        <taxon>Actinomycetota</taxon>
        <taxon>Actinomycetes</taxon>
        <taxon>Mycobacteriales</taxon>
        <taxon>Nocardiaceae</taxon>
        <taxon>Rhodococcus</taxon>
    </lineage>
</organism>
<dbReference type="PRINTS" id="PR00368">
    <property type="entry name" value="FADPNR"/>
</dbReference>
<feature type="domain" description="FAD/NAD(P)-binding" evidence="5">
    <location>
        <begin position="3"/>
        <end position="299"/>
    </location>
</feature>
<dbReference type="Gene3D" id="3.50.50.60">
    <property type="entry name" value="FAD/NAD(P)-binding domain"/>
    <property type="match status" value="2"/>
</dbReference>
<dbReference type="InterPro" id="IPR028202">
    <property type="entry name" value="Reductase_C"/>
</dbReference>
<comment type="cofactor">
    <cofactor evidence="1">
        <name>FAD</name>
        <dbReference type="ChEBI" id="CHEBI:57692"/>
    </cofactor>
</comment>
<name>A0A076ERE5_RHOOP</name>
<dbReference type="InterPro" id="IPR036188">
    <property type="entry name" value="FAD/NAD-bd_sf"/>
</dbReference>
<dbReference type="InterPro" id="IPR050446">
    <property type="entry name" value="FAD-oxidoreductase/Apoptosis"/>
</dbReference>
<evidence type="ECO:0000256" key="3">
    <source>
        <dbReference type="ARBA" id="ARBA00022827"/>
    </source>
</evidence>
<dbReference type="InterPro" id="IPR016156">
    <property type="entry name" value="FAD/NAD-linked_Rdtase_dimer_sf"/>
</dbReference>
<sequence>MSFLIVGASVAGTRTAIALRQRGFAGRIVLLESEEHWPYDKPPLSKDLLAEGDVPDVPRLLTPALAAEFDLDVRLGVRATRLDPARRVVLTHTGEQFSYVQLVIATGAHARTLPIPDAPAGVHTLRTLDDATALREALAAGPRVAVVGAGFIGAEFASAARGRGLDVTLIEALDVPMSHIFGAEVGHEISSIHTLGGAKLVTGARVERFLGSERVEGVALADGSEVPADLVVVGVGAVPNTQWLAGSGLPIDGGVQCTDRFEVEGFPSIFAIGDLALRRHPLLGVRARIEHWTSAGEQADAVAAIVTGGEPPAPQLPYVWSDQYGARIQIVGMPSLGELAHREGSMSEGRFRAVYTDADHKPIAQVSVNDARAVAAFRKNHRRGGSLGDLVGEQTPAR</sequence>
<keyword evidence="2" id="KW-0285">Flavoprotein</keyword>
<dbReference type="PANTHER" id="PTHR43557">
    <property type="entry name" value="APOPTOSIS-INDUCING FACTOR 1"/>
    <property type="match status" value="1"/>
</dbReference>
<dbReference type="SUPFAM" id="SSF51905">
    <property type="entry name" value="FAD/NAD(P)-binding domain"/>
    <property type="match status" value="2"/>
</dbReference>
<evidence type="ECO:0000313" key="7">
    <source>
        <dbReference type="EMBL" id="AII08476.1"/>
    </source>
</evidence>